<reference evidence="1" key="1">
    <citation type="journal article" date="2024" name="J. Gen. Virol.">
        <title>Novel phages of Pseudomonas syringae unveil numerous potential auxiliary metabolic genes.</title>
        <authorList>
            <person name="Feltin C."/>
            <person name="Garneau J.R."/>
            <person name="Morris C.E."/>
            <person name="Berard A."/>
            <person name="Torres-Barcelo C."/>
        </authorList>
    </citation>
    <scope>NUCLEOTIDE SEQUENCE</scope>
</reference>
<proteinExistence type="predicted"/>
<gene>
    <name evidence="1" type="ORF">Pyxpy01_00025</name>
</gene>
<sequence>MDLIKYDMTDIWAVAGDVVAPDSAKIRAGWGVEVVPRQWWNWFENRQDQNIAYMLQKGIPEWDATTEYVINKSYVQRNGVVYRATATSTNSDPVALLSWVKAFSNSTAASEALSTVTPAADTMPYFTSASAADTTALTAFGRSIAALVDEAAGRTLFSAQLANSNLTALSGVAGNTNVLPYFTSTTTMSGTTLTSFARTLLDDVDAATVRLTLGLTTAATSELMSSSTERNIAKIMRVGAFGLGSFLDLRTHIYGTGVPSDCFAAGTVFGFANGGTGTSGMNIPGLTGVNYGTLQVNGQYSDASGLSAMSRTFTTTNGRTFVQTAASASAWGTWVESWTTGNLVKTASNVDTTVGRMLKVGDFGVGSQGILVGDINALTSAQNGFYKLGTPYTGGPLAGTSCTVIHQGFDAEKTQIAIVEGATTVRTFIRKYHGGTSAWQPWVELYHTGNSAALVAQVTADIQPTLNTKVNKGGDTMTGQLQMPSLNLVGAAGDRGYITMKRASSPYGYDAVIEVSAQGTGGDAGGLLSISCSQGVNFSGRVNAPAIVTSGTVSATGNITGGNLSTAGTVTGAYITSTGNVNAASNVTASGSVQASGNVTSANGFNTLASNVLSMRATTPDNSSNVHLWFYNYNQTERGLMYVGNDGSFHFRHGTGTEGLVLNASGASFSGAVGSGGRVSGADVLSTGNLYAGGGTAIYGTNGDVNGSAWGGWLSNWVQANFLNRTNGDIRQNAATYLDCASIGGTAFLGNVSGTTFGPNNLLGSGLLYASTNSTAGGTAAGTWRCHGYGNNGGFTVWQRVA</sequence>
<dbReference type="Gene3D" id="6.20.70.20">
    <property type="match status" value="1"/>
</dbReference>
<evidence type="ECO:0008006" key="2">
    <source>
        <dbReference type="Google" id="ProtNLM"/>
    </source>
</evidence>
<accession>A0AAU6VY81</accession>
<organism evidence="1">
    <name type="scientific">Pseudomonas phage Pyxpy01</name>
    <dbReference type="NCBI Taxonomy" id="3138546"/>
    <lineage>
        <taxon>Viruses</taxon>
    </lineage>
</organism>
<name>A0AAU6VY81_9VIRU</name>
<dbReference type="EMBL" id="PP179310">
    <property type="protein sequence ID" value="XAI69323.1"/>
    <property type="molecule type" value="Genomic_DNA"/>
</dbReference>
<protein>
    <recommendedName>
        <fullName evidence="2">Tail fiber protein</fullName>
    </recommendedName>
</protein>
<evidence type="ECO:0000313" key="1">
    <source>
        <dbReference type="EMBL" id="XAI69323.1"/>
    </source>
</evidence>